<organism evidence="3 4">
    <name type="scientific">Pyrrhoderma noxium</name>
    <dbReference type="NCBI Taxonomy" id="2282107"/>
    <lineage>
        <taxon>Eukaryota</taxon>
        <taxon>Fungi</taxon>
        <taxon>Dikarya</taxon>
        <taxon>Basidiomycota</taxon>
        <taxon>Agaricomycotina</taxon>
        <taxon>Agaricomycetes</taxon>
        <taxon>Hymenochaetales</taxon>
        <taxon>Hymenochaetaceae</taxon>
        <taxon>Pyrrhoderma</taxon>
    </lineage>
</organism>
<keyword evidence="2" id="KW-0732">Signal</keyword>
<dbReference type="OrthoDB" id="430315at2759"/>
<keyword evidence="1" id="KW-1015">Disulfide bond</keyword>
<dbReference type="AlphaFoldDB" id="A0A286UV13"/>
<dbReference type="PIRSF" id="PIRSF002703">
    <property type="entry name" value="Thaumatin"/>
    <property type="match status" value="1"/>
</dbReference>
<reference evidence="3 4" key="1">
    <citation type="journal article" date="2017" name="Mol. Ecol.">
        <title>Comparative and population genomic landscape of Phellinus noxius: A hypervariable fungus causing root rot in trees.</title>
        <authorList>
            <person name="Chung C.L."/>
            <person name="Lee T.J."/>
            <person name="Akiba M."/>
            <person name="Lee H.H."/>
            <person name="Kuo T.H."/>
            <person name="Liu D."/>
            <person name="Ke H.M."/>
            <person name="Yokoi T."/>
            <person name="Roa M.B."/>
            <person name="Lu M.J."/>
            <person name="Chang Y.Y."/>
            <person name="Ann P.J."/>
            <person name="Tsai J.N."/>
            <person name="Chen C.Y."/>
            <person name="Tzean S.S."/>
            <person name="Ota Y."/>
            <person name="Hattori T."/>
            <person name="Sahashi N."/>
            <person name="Liou R.F."/>
            <person name="Kikuchi T."/>
            <person name="Tsai I.J."/>
        </authorList>
    </citation>
    <scope>NUCLEOTIDE SEQUENCE [LARGE SCALE GENOMIC DNA]</scope>
    <source>
        <strain evidence="3 4">FFPRI411160</strain>
    </source>
</reference>
<feature type="disulfide bond" evidence="1">
    <location>
        <begin position="194"/>
        <end position="204"/>
    </location>
</feature>
<accession>A0A286UV13</accession>
<feature type="disulfide bond" evidence="1">
    <location>
        <begin position="164"/>
        <end position="175"/>
    </location>
</feature>
<feature type="disulfide bond" evidence="1">
    <location>
        <begin position="179"/>
        <end position="193"/>
    </location>
</feature>
<dbReference type="InterPro" id="IPR001938">
    <property type="entry name" value="Thaumatin"/>
</dbReference>
<feature type="signal peptide" evidence="2">
    <location>
        <begin position="1"/>
        <end position="21"/>
    </location>
</feature>
<dbReference type="PROSITE" id="PS51367">
    <property type="entry name" value="THAUMATIN_2"/>
    <property type="match status" value="1"/>
</dbReference>
<protein>
    <submittedName>
        <fullName evidence="3">Thaumatin</fullName>
    </submittedName>
</protein>
<evidence type="ECO:0000256" key="1">
    <source>
        <dbReference type="PIRSR" id="PIRSR002703-1"/>
    </source>
</evidence>
<dbReference type="Gene3D" id="2.60.110.10">
    <property type="entry name" value="Thaumatin"/>
    <property type="match status" value="1"/>
</dbReference>
<proteinExistence type="predicted"/>
<dbReference type="SMART" id="SM00205">
    <property type="entry name" value="THN"/>
    <property type="match status" value="1"/>
</dbReference>
<name>A0A286UV13_9AGAM</name>
<evidence type="ECO:0000313" key="3">
    <source>
        <dbReference type="EMBL" id="PAV23446.1"/>
    </source>
</evidence>
<evidence type="ECO:0000256" key="2">
    <source>
        <dbReference type="SAM" id="SignalP"/>
    </source>
</evidence>
<dbReference type="Pfam" id="PF00314">
    <property type="entry name" value="Thaumatin"/>
    <property type="match status" value="1"/>
</dbReference>
<sequence>MFSRVAWIVLPLITLLDEVGARLFIVENNCNYTIWPAIFTNLEVSKVKPSAPTGWELASNTYVTFDVPDGWTSGRIWGRKDCDFSSSSDETSCKSGGCIGGLECDESKGTGIPPVTLAEWTLNGGDDLDYYDVSLVDGFNIPMRILSNKGCDLSDCPTDLDETCPEVLKFGDIGCKSACFANLDGNQQNSPNCCSGNYSTPETCPVTGIQYYDFWKKGCPNAYAFAYDEDSQTALRKCKASLSSDYKLIFCPS</sequence>
<feature type="disulfide bond" evidence="1">
    <location>
        <begin position="156"/>
        <end position="219"/>
    </location>
</feature>
<dbReference type="EMBL" id="NBII01000001">
    <property type="protein sequence ID" value="PAV23446.1"/>
    <property type="molecule type" value="Genomic_DNA"/>
</dbReference>
<dbReference type="Proteomes" id="UP000217199">
    <property type="component" value="Unassembled WGS sequence"/>
</dbReference>
<dbReference type="InterPro" id="IPR037176">
    <property type="entry name" value="Osmotin/thaumatin-like_sf"/>
</dbReference>
<feature type="disulfide bond" evidence="1">
    <location>
        <begin position="151"/>
        <end position="238"/>
    </location>
</feature>
<dbReference type="STRING" id="2282107.A0A286UV13"/>
<feature type="disulfide bond" evidence="1">
    <location>
        <begin position="82"/>
        <end position="93"/>
    </location>
</feature>
<feature type="disulfide bond" evidence="1">
    <location>
        <begin position="30"/>
        <end position="251"/>
    </location>
</feature>
<comment type="caution">
    <text evidence="3">The sequence shown here is derived from an EMBL/GenBank/DDBJ whole genome shotgun (WGS) entry which is preliminary data.</text>
</comment>
<dbReference type="SUPFAM" id="SSF49870">
    <property type="entry name" value="Osmotin, thaumatin-like protein"/>
    <property type="match status" value="1"/>
</dbReference>
<evidence type="ECO:0000313" key="4">
    <source>
        <dbReference type="Proteomes" id="UP000217199"/>
    </source>
</evidence>
<feature type="chain" id="PRO_5013897788" evidence="2">
    <location>
        <begin position="22"/>
        <end position="253"/>
    </location>
</feature>
<gene>
    <name evidence="3" type="ORF">PNOK_0051400</name>
</gene>
<keyword evidence="4" id="KW-1185">Reference proteome</keyword>
<dbReference type="PRINTS" id="PR00347">
    <property type="entry name" value="THAUMATIN"/>
</dbReference>
<dbReference type="InParanoid" id="A0A286UV13"/>
<feature type="disulfide bond" evidence="1">
    <location>
        <begin position="98"/>
        <end position="104"/>
    </location>
</feature>
<dbReference type="PANTHER" id="PTHR31048">
    <property type="entry name" value="OS03G0233200 PROTEIN"/>
    <property type="match status" value="1"/>
</dbReference>